<dbReference type="GO" id="GO:0006310">
    <property type="term" value="P:DNA recombination"/>
    <property type="evidence" value="ECO:0007669"/>
    <property type="project" value="UniProtKB-KW"/>
</dbReference>
<organism evidence="7 9">
    <name type="scientific">Uruburuella suis</name>
    <dbReference type="NCBI Taxonomy" id="252130"/>
    <lineage>
        <taxon>Bacteria</taxon>
        <taxon>Pseudomonadati</taxon>
        <taxon>Pseudomonadota</taxon>
        <taxon>Betaproteobacteria</taxon>
        <taxon>Neisseriales</taxon>
        <taxon>Neisseriaceae</taxon>
        <taxon>Uruburuella</taxon>
    </lineage>
</organism>
<dbReference type="EMBL" id="CP091507">
    <property type="protein sequence ID" value="UOO78650.1"/>
    <property type="molecule type" value="Genomic_DNA"/>
</dbReference>
<dbReference type="GO" id="GO:0003677">
    <property type="term" value="F:DNA binding"/>
    <property type="evidence" value="ECO:0007669"/>
    <property type="project" value="UniProtKB-KW"/>
</dbReference>
<gene>
    <name evidence="6" type="ORF">EV680_10690</name>
    <name evidence="7" type="ORF">LVJ78_08015</name>
</gene>
<accession>A0AAE9GRG5</accession>
<dbReference type="CDD" id="cd00801">
    <property type="entry name" value="INT_P4_C"/>
    <property type="match status" value="1"/>
</dbReference>
<dbReference type="GO" id="GO:0015074">
    <property type="term" value="P:DNA integration"/>
    <property type="evidence" value="ECO:0007669"/>
    <property type="project" value="UniProtKB-KW"/>
</dbReference>
<dbReference type="RefSeq" id="WP_132953291.1">
    <property type="nucleotide sequence ID" value="NZ_CALJUB010000171.1"/>
</dbReference>
<dbReference type="Pfam" id="PF13356">
    <property type="entry name" value="Arm-DNA-bind_3"/>
    <property type="match status" value="1"/>
</dbReference>
<evidence type="ECO:0000313" key="8">
    <source>
        <dbReference type="Proteomes" id="UP000294721"/>
    </source>
</evidence>
<evidence type="ECO:0000259" key="5">
    <source>
        <dbReference type="PROSITE" id="PS51898"/>
    </source>
</evidence>
<evidence type="ECO:0000256" key="1">
    <source>
        <dbReference type="ARBA" id="ARBA00008857"/>
    </source>
</evidence>
<reference evidence="7" key="2">
    <citation type="submission" date="2021-12" db="EMBL/GenBank/DDBJ databases">
        <authorList>
            <person name="Veyrier F.J."/>
        </authorList>
    </citation>
    <scope>NUCLEOTIDE SEQUENCE</scope>
    <source>
        <strain evidence="7">1258/02</strain>
    </source>
</reference>
<dbReference type="KEGG" id="usu:LVJ78_08015"/>
<dbReference type="PANTHER" id="PTHR30629">
    <property type="entry name" value="PROPHAGE INTEGRASE"/>
    <property type="match status" value="1"/>
</dbReference>
<sequence length="433" mass="48492">MAGKDKLTQRQIETAKPKNKPYRLADGAGLFLLVSVHGGKSWQKRYKSNDGIERIYSIGTFPQVSLKEARAANFELARQLRGGIDPMAEKQAIKRMERLERENGKSLTEVGQTWLASRAGAVAQNTLNGDRMSLAHIEIFFAANANINDVDAQALAEFAEWLNHKNIPARAKRTMQIVGQIWDFAVNKGLISQERRNPVDTAKLLLAKHTSNPEPHLPAAELTAFFHALQTSADIHPITRYLLLFNALLAPRKSALSKSRWENIDFERRIWFMPDEDMKMGNDFLIPLADWPLALLQELHTITGHQAYLFPPLRRGVGGNAYISQKVGNVAIKRLGFDGSHAGKSNASMHGFRHTMTNICAINGKDVLTTDLALGHIQRSALKKQGMDSLAHYLTAAEFRFEERRELAAWYSGFLKQRYDEAAAIVAAENGRK</sequence>
<evidence type="ECO:0000256" key="4">
    <source>
        <dbReference type="ARBA" id="ARBA00023172"/>
    </source>
</evidence>
<dbReference type="AlphaFoldDB" id="A0AAE9GRG5"/>
<dbReference type="InterPro" id="IPR002104">
    <property type="entry name" value="Integrase_catalytic"/>
</dbReference>
<dbReference type="PROSITE" id="PS51898">
    <property type="entry name" value="TYR_RECOMBINASE"/>
    <property type="match status" value="1"/>
</dbReference>
<dbReference type="InterPro" id="IPR011010">
    <property type="entry name" value="DNA_brk_join_enz"/>
</dbReference>
<dbReference type="EMBL" id="SLXE01000006">
    <property type="protein sequence ID" value="TCP07849.1"/>
    <property type="molecule type" value="Genomic_DNA"/>
</dbReference>
<dbReference type="InterPro" id="IPR050808">
    <property type="entry name" value="Phage_Integrase"/>
</dbReference>
<reference evidence="7" key="3">
    <citation type="journal article" date="2022" name="Res Sq">
        <title>Evolution of multicellular longitudinally dividing oral cavity symbionts (Neisseriaceae).</title>
        <authorList>
            <person name="Nyongesa S."/>
            <person name="Weber P."/>
            <person name="Bernet E."/>
            <person name="Pullido F."/>
            <person name="Nieckarz M."/>
            <person name="Delaby M."/>
            <person name="Nieves C."/>
            <person name="Viehboeck T."/>
            <person name="Krause N."/>
            <person name="Rivera-Millot A."/>
            <person name="Nakamura A."/>
            <person name="Vischer N."/>
            <person name="VanNieuwenhze M."/>
            <person name="Brun Y."/>
            <person name="Cava F."/>
            <person name="Bulgheresi S."/>
            <person name="Veyrier F."/>
        </authorList>
    </citation>
    <scope>NUCLEOTIDE SEQUENCE</scope>
    <source>
        <strain evidence="7">1258/02</strain>
    </source>
</reference>
<dbReference type="Pfam" id="PF00589">
    <property type="entry name" value="Phage_integrase"/>
    <property type="match status" value="1"/>
</dbReference>
<dbReference type="InterPro" id="IPR038488">
    <property type="entry name" value="Integrase_DNA-bd_sf"/>
</dbReference>
<evidence type="ECO:0000313" key="7">
    <source>
        <dbReference type="EMBL" id="UOO78650.1"/>
    </source>
</evidence>
<dbReference type="Gene3D" id="1.10.150.130">
    <property type="match status" value="1"/>
</dbReference>
<dbReference type="InterPro" id="IPR025166">
    <property type="entry name" value="Integrase_DNA_bind_dom"/>
</dbReference>
<evidence type="ECO:0000256" key="3">
    <source>
        <dbReference type="ARBA" id="ARBA00023125"/>
    </source>
</evidence>
<protein>
    <submittedName>
        <fullName evidence="6 7">Integrase</fullName>
    </submittedName>
</protein>
<dbReference type="Proteomes" id="UP000829756">
    <property type="component" value="Chromosome"/>
</dbReference>
<comment type="similarity">
    <text evidence="1">Belongs to the 'phage' integrase family.</text>
</comment>
<dbReference type="InterPro" id="IPR010998">
    <property type="entry name" value="Integrase_recombinase_N"/>
</dbReference>
<dbReference type="SUPFAM" id="SSF56349">
    <property type="entry name" value="DNA breaking-rejoining enzymes"/>
    <property type="match status" value="1"/>
</dbReference>
<dbReference type="Gene3D" id="1.10.443.10">
    <property type="entry name" value="Intergrase catalytic core"/>
    <property type="match status" value="1"/>
</dbReference>
<feature type="domain" description="Tyr recombinase" evidence="5">
    <location>
        <begin position="211"/>
        <end position="409"/>
    </location>
</feature>
<dbReference type="Gene3D" id="3.30.160.390">
    <property type="entry name" value="Integrase, DNA-binding domain"/>
    <property type="match status" value="1"/>
</dbReference>
<dbReference type="InterPro" id="IPR013762">
    <property type="entry name" value="Integrase-like_cat_sf"/>
</dbReference>
<name>A0AAE9GRG5_9NEIS</name>
<proteinExistence type="inferred from homology"/>
<evidence type="ECO:0000313" key="9">
    <source>
        <dbReference type="Proteomes" id="UP000829756"/>
    </source>
</evidence>
<keyword evidence="3 7" id="KW-0238">DNA-binding</keyword>
<dbReference type="Proteomes" id="UP000294721">
    <property type="component" value="Unassembled WGS sequence"/>
</dbReference>
<keyword evidence="2" id="KW-0229">DNA integration</keyword>
<reference evidence="6 8" key="1">
    <citation type="submission" date="2019-03" db="EMBL/GenBank/DDBJ databases">
        <title>Genomic Encyclopedia of Type Strains, Phase IV (KMG-IV): sequencing the most valuable type-strain genomes for metagenomic binning, comparative biology and taxonomic classification.</title>
        <authorList>
            <person name="Goeker M."/>
        </authorList>
    </citation>
    <scope>NUCLEOTIDE SEQUENCE [LARGE SCALE GENOMIC DNA]</scope>
    <source>
        <strain evidence="6 8">DSM 17474</strain>
    </source>
</reference>
<dbReference type="PANTHER" id="PTHR30629:SF2">
    <property type="entry name" value="PROPHAGE INTEGRASE INTS-RELATED"/>
    <property type="match status" value="1"/>
</dbReference>
<evidence type="ECO:0000256" key="2">
    <source>
        <dbReference type="ARBA" id="ARBA00022908"/>
    </source>
</evidence>
<keyword evidence="4" id="KW-0233">DNA recombination</keyword>
<evidence type="ECO:0000313" key="6">
    <source>
        <dbReference type="EMBL" id="TCP07849.1"/>
    </source>
</evidence>
<keyword evidence="8" id="KW-1185">Reference proteome</keyword>